<keyword evidence="1" id="KW-0472">Membrane</keyword>
<dbReference type="OrthoDB" id="6509636at2759"/>
<dbReference type="Pfam" id="PF13193">
    <property type="entry name" value="AMP-binding_C"/>
    <property type="match status" value="1"/>
</dbReference>
<sequence length="560" mass="61692">MPIQSRWTVPIPQQSLQKWVFGSSFGPLPDRVTFVDADNPDTRSLTFSEYRLLSKRVALGLQKAGLAHGDRVLLFSGNSLFFPAVFMGVLMAGGIFTGASPAFGSMEFSHQLINSGARFVIAGKKNVLVALDAMERNGLLKANLYTFDDALSNVGGTSQHDINHWSALLANPEEAERFDWVEPSDPRASTCCLNYSSGTTGLAKGVEISHYAYIANGVACHFLEQQSPESRELLKTSKSLCFLPLYHAAGQTTFVANQPKLGVTTYIMPEYNFEKLLQHIQRFKITSLSAAPPIILNIAKSPLCAKYDLSSVRDVTCGTAPLSREVADETEQKLWPHGENFVRQGWGMTEITCAGLLWSTEDMQKSISVGEAVPNGQFKIMDGEREVTEPNKVGEIWYSGPTLMKGYWRNPKATADTIIEDGGVRWIKTGDLAYVDRFAPGAKVFIVDRVKELIKVRGFQVSPAELEGVLLDRKDIVDVGVVGVMVNGEEVPRAYVVKGADVSEREITKWLEGRVAKYKWLRGGVVFVDSIPKTLSGKILRRSLREMAKASDGKIKAKLS</sequence>
<dbReference type="InterPro" id="IPR045851">
    <property type="entry name" value="AMP-bd_C_sf"/>
</dbReference>
<dbReference type="EMBL" id="CABFNO020001300">
    <property type="protein sequence ID" value="CAG9978335.1"/>
    <property type="molecule type" value="Genomic_DNA"/>
</dbReference>
<gene>
    <name evidence="4" type="ORF">CBYS24578_00009140</name>
</gene>
<keyword evidence="1" id="KW-1133">Transmembrane helix</keyword>
<dbReference type="Gene3D" id="3.30.300.30">
    <property type="match status" value="1"/>
</dbReference>
<evidence type="ECO:0008006" key="6">
    <source>
        <dbReference type="Google" id="ProtNLM"/>
    </source>
</evidence>
<dbReference type="PANTHER" id="PTHR24096">
    <property type="entry name" value="LONG-CHAIN-FATTY-ACID--COA LIGASE"/>
    <property type="match status" value="1"/>
</dbReference>
<evidence type="ECO:0000256" key="1">
    <source>
        <dbReference type="SAM" id="Phobius"/>
    </source>
</evidence>
<reference evidence="5" key="1">
    <citation type="submission" date="2019-06" db="EMBL/GenBank/DDBJ databases">
        <authorList>
            <person name="Broberg M."/>
        </authorList>
    </citation>
    <scope>NUCLEOTIDE SEQUENCE [LARGE SCALE GENOMIC DNA]</scope>
</reference>
<keyword evidence="5" id="KW-1185">Reference proteome</keyword>
<dbReference type="InterPro" id="IPR020845">
    <property type="entry name" value="AMP-binding_CS"/>
</dbReference>
<dbReference type="GO" id="GO:0016405">
    <property type="term" value="F:CoA-ligase activity"/>
    <property type="evidence" value="ECO:0007669"/>
    <property type="project" value="TreeGrafter"/>
</dbReference>
<organism evidence="4 5">
    <name type="scientific">Clonostachys byssicola</name>
    <dbReference type="NCBI Taxonomy" id="160290"/>
    <lineage>
        <taxon>Eukaryota</taxon>
        <taxon>Fungi</taxon>
        <taxon>Dikarya</taxon>
        <taxon>Ascomycota</taxon>
        <taxon>Pezizomycotina</taxon>
        <taxon>Sordariomycetes</taxon>
        <taxon>Hypocreomycetidae</taxon>
        <taxon>Hypocreales</taxon>
        <taxon>Bionectriaceae</taxon>
        <taxon>Clonostachys</taxon>
    </lineage>
</organism>
<dbReference type="InterPro" id="IPR025110">
    <property type="entry name" value="AMP-bd_C"/>
</dbReference>
<dbReference type="AlphaFoldDB" id="A0A9N9U0Y2"/>
<feature type="domain" description="AMP-dependent synthetase/ligase" evidence="2">
    <location>
        <begin position="29"/>
        <end position="408"/>
    </location>
</feature>
<dbReference type="InterPro" id="IPR000873">
    <property type="entry name" value="AMP-dep_synth/lig_dom"/>
</dbReference>
<dbReference type="Proteomes" id="UP000754883">
    <property type="component" value="Unassembled WGS sequence"/>
</dbReference>
<dbReference type="Gene3D" id="3.40.50.980">
    <property type="match status" value="2"/>
</dbReference>
<feature type="domain" description="AMP-binding enzyme C-terminal" evidence="3">
    <location>
        <begin position="465"/>
        <end position="538"/>
    </location>
</feature>
<keyword evidence="1" id="KW-0812">Transmembrane</keyword>
<feature type="transmembrane region" description="Helical" evidence="1">
    <location>
        <begin position="80"/>
        <end position="103"/>
    </location>
</feature>
<dbReference type="Gene3D" id="2.30.38.10">
    <property type="entry name" value="Luciferase, Domain 3"/>
    <property type="match status" value="1"/>
</dbReference>
<dbReference type="PROSITE" id="PS00455">
    <property type="entry name" value="AMP_BINDING"/>
    <property type="match status" value="1"/>
</dbReference>
<dbReference type="Pfam" id="PF00501">
    <property type="entry name" value="AMP-binding"/>
    <property type="match status" value="1"/>
</dbReference>
<dbReference type="CDD" id="cd05911">
    <property type="entry name" value="Firefly_Luc_like"/>
    <property type="match status" value="1"/>
</dbReference>
<evidence type="ECO:0000313" key="4">
    <source>
        <dbReference type="EMBL" id="CAG9978335.1"/>
    </source>
</evidence>
<evidence type="ECO:0000259" key="3">
    <source>
        <dbReference type="Pfam" id="PF13193"/>
    </source>
</evidence>
<evidence type="ECO:0000259" key="2">
    <source>
        <dbReference type="Pfam" id="PF00501"/>
    </source>
</evidence>
<reference evidence="4 5" key="2">
    <citation type="submission" date="2021-10" db="EMBL/GenBank/DDBJ databases">
        <authorList>
            <person name="Piombo E."/>
        </authorList>
    </citation>
    <scope>NUCLEOTIDE SEQUENCE [LARGE SCALE GENOMIC DNA]</scope>
</reference>
<protein>
    <recommendedName>
        <fullName evidence="6">4-coumarate-CoA ligase</fullName>
    </recommendedName>
</protein>
<accession>A0A9N9U0Y2</accession>
<evidence type="ECO:0000313" key="5">
    <source>
        <dbReference type="Proteomes" id="UP000754883"/>
    </source>
</evidence>
<proteinExistence type="predicted"/>
<name>A0A9N9U0Y2_9HYPO</name>
<comment type="caution">
    <text evidence="4">The sequence shown here is derived from an EMBL/GenBank/DDBJ whole genome shotgun (WGS) entry which is preliminary data.</text>
</comment>
<dbReference type="SUPFAM" id="SSF56801">
    <property type="entry name" value="Acetyl-CoA synthetase-like"/>
    <property type="match status" value="1"/>
</dbReference>
<dbReference type="PANTHER" id="PTHR24096:SF424">
    <property type="entry name" value="ACETYL-COA SYNTHETASE-LIKE PROTEIN-RELATED"/>
    <property type="match status" value="1"/>
</dbReference>